<reference evidence="2" key="1">
    <citation type="journal article" date="2015" name="Nature">
        <title>Complex archaea that bridge the gap between prokaryotes and eukaryotes.</title>
        <authorList>
            <person name="Spang A."/>
            <person name="Saw J.H."/>
            <person name="Jorgensen S.L."/>
            <person name="Zaremba-Niedzwiedzka K."/>
            <person name="Martijn J."/>
            <person name="Lind A.E."/>
            <person name="van Eijk R."/>
            <person name="Schleper C."/>
            <person name="Guy L."/>
            <person name="Ettema T.J."/>
        </authorList>
    </citation>
    <scope>NUCLEOTIDE SEQUENCE</scope>
</reference>
<gene>
    <name evidence="2" type="ORF">LCGC14_0399480</name>
</gene>
<dbReference type="AlphaFoldDB" id="A0A0F9VJ00"/>
<proteinExistence type="predicted"/>
<comment type="caution">
    <text evidence="2">The sequence shown here is derived from an EMBL/GenBank/DDBJ whole genome shotgun (WGS) entry which is preliminary data.</text>
</comment>
<feature type="coiled-coil region" evidence="1">
    <location>
        <begin position="82"/>
        <end position="109"/>
    </location>
</feature>
<accession>A0A0F9VJ00</accession>
<name>A0A0F9VJ00_9ZZZZ</name>
<sequence length="122" mass="14326">MRLFSRFTHQFIRRLIDHIIGVRRWYSTCPICRQDITIKSRRKTYLTYCSLCEGVLQIAPDGVARGYAPPELLSDLREQLHAAMSGRKLQELEQKLADCTRRMRLLMEIIKRSGLKEEDGEE</sequence>
<dbReference type="EMBL" id="LAZR01000342">
    <property type="protein sequence ID" value="KKN73506.1"/>
    <property type="molecule type" value="Genomic_DNA"/>
</dbReference>
<keyword evidence="1" id="KW-0175">Coiled coil</keyword>
<evidence type="ECO:0000313" key="2">
    <source>
        <dbReference type="EMBL" id="KKN73506.1"/>
    </source>
</evidence>
<evidence type="ECO:0000256" key="1">
    <source>
        <dbReference type="SAM" id="Coils"/>
    </source>
</evidence>
<organism evidence="2">
    <name type="scientific">marine sediment metagenome</name>
    <dbReference type="NCBI Taxonomy" id="412755"/>
    <lineage>
        <taxon>unclassified sequences</taxon>
        <taxon>metagenomes</taxon>
        <taxon>ecological metagenomes</taxon>
    </lineage>
</organism>
<protein>
    <submittedName>
        <fullName evidence="2">Uncharacterized protein</fullName>
    </submittedName>
</protein>